<feature type="region of interest" description="Disordered" evidence="1">
    <location>
        <begin position="1"/>
        <end position="21"/>
    </location>
</feature>
<evidence type="ECO:0000259" key="2">
    <source>
        <dbReference type="Pfam" id="PF00565"/>
    </source>
</evidence>
<dbReference type="InterPro" id="IPR016071">
    <property type="entry name" value="Staphylococal_nuclease_OB-fold"/>
</dbReference>
<dbReference type="InterPro" id="IPR035437">
    <property type="entry name" value="SNase_OB-fold_sf"/>
</dbReference>
<dbReference type="EMBL" id="CP076136">
    <property type="protein sequence ID" value="QWG23616.1"/>
    <property type="molecule type" value="Genomic_DNA"/>
</dbReference>
<dbReference type="SUPFAM" id="SSF50199">
    <property type="entry name" value="Staphylococcal nuclease"/>
    <property type="match status" value="1"/>
</dbReference>
<protein>
    <submittedName>
        <fullName evidence="3">Thermonuclease family protein</fullName>
    </submittedName>
</protein>
<dbReference type="Proteomes" id="UP000676951">
    <property type="component" value="Chromosome"/>
</dbReference>
<feature type="compositionally biased region" description="Polar residues" evidence="1">
    <location>
        <begin position="1"/>
        <end position="11"/>
    </location>
</feature>
<reference evidence="3 4" key="1">
    <citation type="submission" date="2021-06" db="EMBL/GenBank/DDBJ databases">
        <title>Bradyrhizobium sp. S2-11-4 Genome sequencing.</title>
        <authorList>
            <person name="Jin L."/>
        </authorList>
    </citation>
    <scope>NUCLEOTIDE SEQUENCE [LARGE SCALE GENOMIC DNA]</scope>
    <source>
        <strain evidence="3 4">S2-11-4</strain>
    </source>
</reference>
<dbReference type="RefSeq" id="WP_215604367.1">
    <property type="nucleotide sequence ID" value="NZ_CP076136.1"/>
</dbReference>
<keyword evidence="4" id="KW-1185">Reference proteome</keyword>
<name>A0A975NZM9_9BRAD</name>
<dbReference type="Pfam" id="PF00565">
    <property type="entry name" value="SNase"/>
    <property type="match status" value="1"/>
</dbReference>
<sequence>MSPSDRINTYQGRPRGRPPLQKSSWRRRFSAVLPWLFVLGVVAGTLLPVRQWAHWPAWVSSQSPADSQAARDSEMVWKNAGNRNVRHPVDVIRTIDGDTFEARVHLRPGLDLTTRVRLRGIDAPELKASCPQELQMAEAAGEALRNLLGEGEVAIYNIGPDKYNGRVVADIATRRTDNVSAALVARGFVRSYGGGHRIGWCAG</sequence>
<organism evidence="3 4">
    <name type="scientific">Bradyrhizobium sediminis</name>
    <dbReference type="NCBI Taxonomy" id="2840469"/>
    <lineage>
        <taxon>Bacteria</taxon>
        <taxon>Pseudomonadati</taxon>
        <taxon>Pseudomonadota</taxon>
        <taxon>Alphaproteobacteria</taxon>
        <taxon>Hyphomicrobiales</taxon>
        <taxon>Nitrobacteraceae</taxon>
        <taxon>Bradyrhizobium</taxon>
    </lineage>
</organism>
<dbReference type="AlphaFoldDB" id="A0A975NZM9"/>
<gene>
    <name evidence="3" type="ORF">KMZ93_01295</name>
</gene>
<dbReference type="Gene3D" id="2.40.50.90">
    <property type="match status" value="1"/>
</dbReference>
<accession>A0A975NZM9</accession>
<evidence type="ECO:0000256" key="1">
    <source>
        <dbReference type="SAM" id="MobiDB-lite"/>
    </source>
</evidence>
<evidence type="ECO:0000313" key="4">
    <source>
        <dbReference type="Proteomes" id="UP000676951"/>
    </source>
</evidence>
<proteinExistence type="predicted"/>
<evidence type="ECO:0000313" key="3">
    <source>
        <dbReference type="EMBL" id="QWG23616.1"/>
    </source>
</evidence>
<feature type="domain" description="TNase-like" evidence="2">
    <location>
        <begin position="115"/>
        <end position="191"/>
    </location>
</feature>